<comment type="cofactor">
    <cofactor evidence="3">
        <name>Zn(2+)</name>
        <dbReference type="ChEBI" id="CHEBI:29105"/>
    </cofactor>
</comment>
<dbReference type="PIRSF" id="PIRSF036894">
    <property type="entry name" value="PMI_Firm_short"/>
    <property type="match status" value="1"/>
</dbReference>
<feature type="domain" description="Mannose-6-phosphate isomerase cupin" evidence="5">
    <location>
        <begin position="247"/>
        <end position="318"/>
    </location>
</feature>
<dbReference type="Pfam" id="PF21621">
    <property type="entry name" value="MPI_cupin_dom"/>
    <property type="match status" value="1"/>
</dbReference>
<keyword evidence="1 3" id="KW-0479">Metal-binding</keyword>
<dbReference type="InterPro" id="IPR046457">
    <property type="entry name" value="PMI_typeI_cat"/>
</dbReference>
<keyword evidence="2 3" id="KW-0862">Zinc</keyword>
<dbReference type="Pfam" id="PF20511">
    <property type="entry name" value="PMI_typeI_cat"/>
    <property type="match status" value="1"/>
</dbReference>
<organism evidence="6 7">
    <name type="scientific">Bombilactobacillus thymidiniphilus</name>
    <dbReference type="NCBI Taxonomy" id="2923363"/>
    <lineage>
        <taxon>Bacteria</taxon>
        <taxon>Bacillati</taxon>
        <taxon>Bacillota</taxon>
        <taxon>Bacilli</taxon>
        <taxon>Lactobacillales</taxon>
        <taxon>Lactobacillaceae</taxon>
        <taxon>Bombilactobacillus</taxon>
    </lineage>
</organism>
<evidence type="ECO:0000256" key="1">
    <source>
        <dbReference type="ARBA" id="ARBA00022723"/>
    </source>
</evidence>
<comment type="catalytic activity">
    <reaction evidence="3">
        <text>D-mannose 6-phosphate = D-fructose 6-phosphate</text>
        <dbReference type="Rhea" id="RHEA:12356"/>
        <dbReference type="ChEBI" id="CHEBI:58735"/>
        <dbReference type="ChEBI" id="CHEBI:61527"/>
        <dbReference type="EC" id="5.3.1.8"/>
    </reaction>
</comment>
<dbReference type="InterPro" id="IPR051804">
    <property type="entry name" value="Carb_Metab_Reg_Kinase/Isom"/>
</dbReference>
<accession>A0ABY4PG77</accession>
<proteinExistence type="inferred from homology"/>
<dbReference type="EMBL" id="CP093365">
    <property type="protein sequence ID" value="UQS84327.1"/>
    <property type="molecule type" value="Genomic_DNA"/>
</dbReference>
<dbReference type="RefSeq" id="WP_249513511.1">
    <property type="nucleotide sequence ID" value="NZ_CP093365.1"/>
</dbReference>
<dbReference type="InterPro" id="IPR011051">
    <property type="entry name" value="RmlC_Cupin_sf"/>
</dbReference>
<evidence type="ECO:0000259" key="5">
    <source>
        <dbReference type="Pfam" id="PF21621"/>
    </source>
</evidence>
<evidence type="ECO:0000313" key="6">
    <source>
        <dbReference type="EMBL" id="UQS84327.1"/>
    </source>
</evidence>
<evidence type="ECO:0000256" key="3">
    <source>
        <dbReference type="PIRNR" id="PIRNR036894"/>
    </source>
</evidence>
<protein>
    <recommendedName>
        <fullName evidence="3">Mannose-6-phosphate isomerase</fullName>
        <ecNumber evidence="3">5.3.1.8</ecNumber>
    </recommendedName>
</protein>
<dbReference type="PANTHER" id="PTHR42742:SF3">
    <property type="entry name" value="FRUCTOKINASE"/>
    <property type="match status" value="1"/>
</dbReference>
<dbReference type="PANTHER" id="PTHR42742">
    <property type="entry name" value="TRANSCRIPTIONAL REPRESSOR MPRA"/>
    <property type="match status" value="1"/>
</dbReference>
<keyword evidence="3 6" id="KW-0413">Isomerase</keyword>
<dbReference type="Proteomes" id="UP000831947">
    <property type="component" value="Chromosome"/>
</dbReference>
<comment type="similarity">
    <text evidence="3">Belongs to the mannose-6-phosphate isomerase type 1 family.</text>
</comment>
<dbReference type="SUPFAM" id="SSF51182">
    <property type="entry name" value="RmlC-like cupins"/>
    <property type="match status" value="1"/>
</dbReference>
<feature type="domain" description="Phosphomannose isomerase type I catalytic" evidence="4">
    <location>
        <begin position="6"/>
        <end position="106"/>
    </location>
</feature>
<dbReference type="Gene3D" id="2.60.120.10">
    <property type="entry name" value="Jelly Rolls"/>
    <property type="match status" value="2"/>
</dbReference>
<dbReference type="CDD" id="cd07010">
    <property type="entry name" value="cupin_PMI_type_I_N_bac"/>
    <property type="match status" value="1"/>
</dbReference>
<evidence type="ECO:0000259" key="4">
    <source>
        <dbReference type="Pfam" id="PF20511"/>
    </source>
</evidence>
<name>A0ABY4PG77_9LACO</name>
<evidence type="ECO:0000313" key="7">
    <source>
        <dbReference type="Proteomes" id="UP000831947"/>
    </source>
</evidence>
<dbReference type="InterPro" id="IPR014628">
    <property type="entry name" value="Man6P_isomerase_Firm_short"/>
</dbReference>
<dbReference type="InterPro" id="IPR014710">
    <property type="entry name" value="RmlC-like_jellyroll"/>
</dbReference>
<dbReference type="EC" id="5.3.1.8" evidence="3"/>
<dbReference type="GO" id="GO:0016853">
    <property type="term" value="F:isomerase activity"/>
    <property type="evidence" value="ECO:0007669"/>
    <property type="project" value="UniProtKB-KW"/>
</dbReference>
<keyword evidence="7" id="KW-1185">Reference proteome</keyword>
<dbReference type="InterPro" id="IPR049071">
    <property type="entry name" value="MPI_cupin_dom"/>
</dbReference>
<reference evidence="6 7" key="1">
    <citation type="journal article" date="2022" name="Int. J. Syst. Evol. Microbiol.">
        <title>Apilactobacillus apisilvae sp. nov., Nicolia spurrieriana gen. nov. sp. nov., Bombilactobacillus folatiphilus sp. nov. and Bombilactobacillus thymidiniphilus sp. nov., four new lactic acid bacterial isolates from stingless bees Tetragonula carbonaria and Austroplebeia australis.</title>
        <authorList>
            <person name="Oliphant S.A."/>
            <person name="Watson-Haigh N.S."/>
            <person name="Sumby K.M."/>
            <person name="Gardner J."/>
            <person name="Groom S."/>
            <person name="Jiranek V."/>
        </authorList>
    </citation>
    <scope>NUCLEOTIDE SEQUENCE [LARGE SCALE GENOMIC DNA]</scope>
    <source>
        <strain evidence="6 7">SG4_A1</strain>
    </source>
</reference>
<evidence type="ECO:0000256" key="2">
    <source>
        <dbReference type="ARBA" id="ARBA00022833"/>
    </source>
</evidence>
<gene>
    <name evidence="6" type="ORF">MOO47_01605</name>
</gene>
<sequence length="323" mass="36243">MMEPLFLTPVFQKKIWGGRRLQTEFDYNLPDGNIGECWAISAHHHGVSVVRNGAYAGIDLATLWQDEPQLFGNPKQQVFPLLVKILDAHEDLSVQVHPDNEYAQIHENELGKTECWYILAAKPGSTLVYGHFARDQQQLDQLLQQRDWQHLFRHVPVKTGDFVYVPSGTIHALSHGVLALETQQSSDTTYRIYDYDRVDATTGQKRALHLKQARKTITVPFVDPQIKPQVKMICGNRLTCYVAPPVSPYFAVWGLEISQQATFTHQLGAYTLVSVIDGNGEIVIAGNSYSLQKGDHLIIPATVSQWDFAGSDLHLITSEAIAN</sequence>